<gene>
    <name evidence="4" type="ORF">N5B56_05115</name>
</gene>
<protein>
    <submittedName>
        <fullName evidence="4">Transglutaminase-like domain-containing protein</fullName>
    </submittedName>
</protein>
<dbReference type="EMBL" id="JAODBU010000004">
    <property type="protein sequence ID" value="MCT7398467.1"/>
    <property type="molecule type" value="Genomic_DNA"/>
</dbReference>
<feature type="transmembrane region" description="Helical" evidence="2">
    <location>
        <begin position="163"/>
        <end position="181"/>
    </location>
</feature>
<feature type="domain" description="Transglutaminase-like" evidence="3">
    <location>
        <begin position="434"/>
        <end position="509"/>
    </location>
</feature>
<dbReference type="SMART" id="SM00460">
    <property type="entry name" value="TGc"/>
    <property type="match status" value="1"/>
</dbReference>
<feature type="compositionally biased region" description="Polar residues" evidence="1">
    <location>
        <begin position="526"/>
        <end position="537"/>
    </location>
</feature>
<dbReference type="PANTHER" id="PTHR42736">
    <property type="entry name" value="PROTEIN-GLUTAMINE GAMMA-GLUTAMYLTRANSFERASE"/>
    <property type="match status" value="1"/>
</dbReference>
<evidence type="ECO:0000313" key="5">
    <source>
        <dbReference type="Proteomes" id="UP001431199"/>
    </source>
</evidence>
<dbReference type="Gene3D" id="3.10.620.30">
    <property type="match status" value="1"/>
</dbReference>
<evidence type="ECO:0000256" key="1">
    <source>
        <dbReference type="SAM" id="MobiDB-lite"/>
    </source>
</evidence>
<feature type="transmembrane region" description="Helical" evidence="2">
    <location>
        <begin position="21"/>
        <end position="41"/>
    </location>
</feature>
<dbReference type="Pfam" id="PF01841">
    <property type="entry name" value="Transglut_core"/>
    <property type="match status" value="1"/>
</dbReference>
<sequence>MKNQNTVDLRKLNKEDKKSTDILMALIMELIVLVGITGFVFKVTEFRITAFGLNMKVILNDISDLIGKNYGMITQKYILNPDFKMDLLLIGLLALIAIVLYIAIKYENQAVFAIGIIVTVVIQGMFGGKKSCLMAAVLIFANIICLNKKRLSSAFEQNNKSKVLIVFSMLVISILCVPISYETNTDKMLENLNQNINHKTDDLRYLKKNKIALKVKMSKPQSYYLKGLVAGDFSQNGWKETDKKKLYKYADLFFWLHKENFYGQTQLFNAKSEGNSEIDINKMTINVLGASSKYIYSPYEYVSDNDGLTDKDEIGDEKLLSKGLYGTRKYELDVSDNIVTNYSDIVENLKNNGDKPTKYLKNENYYNEFVYKTYLDLTVKQKEILGTYLKKDNDNHDSYSYAKSEILNYLNKNIKYSKKFQGINDYGNFVNEFMEVEKVGNDKDYATATVLMFRYFGIPARYVEGYLITQDDVKDADDNSTINIPKNNFHCWAEYYQDGVGWIPFETIKSYMDLMGMNDSFTSGLENETNDNRQISQEIDRDNYNGEEPEKEKNDDNDKNKSELNYLIWIICSLLAIAIITAVIYEIRLYFIRKNIKQDNNNANTNKAIMNLFSYLMNAYFIIDKTNRFKNLEKYEEFLKAYESECEAGYLEMMTLYQKARYSNKTCTKEQVNQMKYYCENVRKDIFLKLSKWQKFKWKFVYKYGSLK</sequence>
<evidence type="ECO:0000313" key="4">
    <source>
        <dbReference type="EMBL" id="MCT7398467.1"/>
    </source>
</evidence>
<dbReference type="RefSeq" id="WP_260978496.1">
    <property type="nucleotide sequence ID" value="NZ_JAODBU010000004.1"/>
</dbReference>
<feature type="transmembrane region" description="Helical" evidence="2">
    <location>
        <begin position="133"/>
        <end position="151"/>
    </location>
</feature>
<keyword evidence="2" id="KW-0472">Membrane</keyword>
<dbReference type="PANTHER" id="PTHR42736:SF1">
    <property type="entry name" value="PROTEIN-GLUTAMINE GAMMA-GLUTAMYLTRANSFERASE"/>
    <property type="match status" value="1"/>
</dbReference>
<keyword evidence="5" id="KW-1185">Reference proteome</keyword>
<reference evidence="4" key="1">
    <citation type="submission" date="2022-09" db="EMBL/GenBank/DDBJ databases">
        <title>Eubacterium sp. LFL-14 isolated from human feces.</title>
        <authorList>
            <person name="Liu F."/>
        </authorList>
    </citation>
    <scope>NUCLEOTIDE SEQUENCE</scope>
    <source>
        <strain evidence="4">LFL-14</strain>
    </source>
</reference>
<dbReference type="InterPro" id="IPR038765">
    <property type="entry name" value="Papain-like_cys_pep_sf"/>
</dbReference>
<comment type="caution">
    <text evidence="4">The sequence shown here is derived from an EMBL/GenBank/DDBJ whole genome shotgun (WGS) entry which is preliminary data.</text>
</comment>
<evidence type="ECO:0000256" key="2">
    <source>
        <dbReference type="SAM" id="Phobius"/>
    </source>
</evidence>
<dbReference type="SUPFAM" id="SSF54001">
    <property type="entry name" value="Cysteine proteinases"/>
    <property type="match status" value="1"/>
</dbReference>
<feature type="transmembrane region" description="Helical" evidence="2">
    <location>
        <begin position="566"/>
        <end position="587"/>
    </location>
</feature>
<keyword evidence="2" id="KW-0812">Transmembrane</keyword>
<accession>A0ABT2M225</accession>
<keyword evidence="2" id="KW-1133">Transmembrane helix</keyword>
<proteinExistence type="predicted"/>
<dbReference type="InterPro" id="IPR052901">
    <property type="entry name" value="Bact_TGase-like"/>
</dbReference>
<name>A0ABT2M225_9FIRM</name>
<feature type="compositionally biased region" description="Basic and acidic residues" evidence="1">
    <location>
        <begin position="538"/>
        <end position="558"/>
    </location>
</feature>
<feature type="transmembrane region" description="Helical" evidence="2">
    <location>
        <begin position="87"/>
        <end position="104"/>
    </location>
</feature>
<organism evidence="4 5">
    <name type="scientific">Eubacterium album</name>
    <dbReference type="NCBI Taxonomy" id="2978477"/>
    <lineage>
        <taxon>Bacteria</taxon>
        <taxon>Bacillati</taxon>
        <taxon>Bacillota</taxon>
        <taxon>Clostridia</taxon>
        <taxon>Eubacteriales</taxon>
        <taxon>Eubacteriaceae</taxon>
        <taxon>Eubacterium</taxon>
    </lineage>
</organism>
<dbReference type="Proteomes" id="UP001431199">
    <property type="component" value="Unassembled WGS sequence"/>
</dbReference>
<evidence type="ECO:0000259" key="3">
    <source>
        <dbReference type="SMART" id="SM00460"/>
    </source>
</evidence>
<dbReference type="InterPro" id="IPR002931">
    <property type="entry name" value="Transglutaminase-like"/>
</dbReference>
<feature type="region of interest" description="Disordered" evidence="1">
    <location>
        <begin position="526"/>
        <end position="558"/>
    </location>
</feature>
<feature type="transmembrane region" description="Helical" evidence="2">
    <location>
        <begin position="111"/>
        <end position="127"/>
    </location>
</feature>